<keyword evidence="3" id="KW-1003">Cell membrane</keyword>
<feature type="transmembrane region" description="Helical" evidence="7">
    <location>
        <begin position="170"/>
        <end position="193"/>
    </location>
</feature>
<evidence type="ECO:0000256" key="6">
    <source>
        <dbReference type="ARBA" id="ARBA00023136"/>
    </source>
</evidence>
<keyword evidence="4 7" id="KW-0812">Transmembrane</keyword>
<dbReference type="Gene3D" id="1.20.81.30">
    <property type="entry name" value="Type II secretion system (T2SS), domain F"/>
    <property type="match status" value="2"/>
</dbReference>
<dbReference type="InterPro" id="IPR042094">
    <property type="entry name" value="T2SS_GspF_sf"/>
</dbReference>
<proteinExistence type="inferred from homology"/>
<feature type="transmembrane region" description="Helical" evidence="7">
    <location>
        <begin position="373"/>
        <end position="397"/>
    </location>
</feature>
<name>A0ABT8DSB5_9BURK</name>
<evidence type="ECO:0000256" key="4">
    <source>
        <dbReference type="ARBA" id="ARBA00022692"/>
    </source>
</evidence>
<evidence type="ECO:0000256" key="5">
    <source>
        <dbReference type="ARBA" id="ARBA00022989"/>
    </source>
</evidence>
<dbReference type="PRINTS" id="PR00812">
    <property type="entry name" value="BCTERIALGSPF"/>
</dbReference>
<feature type="transmembrane region" description="Helical" evidence="7">
    <location>
        <begin position="213"/>
        <end position="243"/>
    </location>
</feature>
<keyword evidence="5 7" id="KW-1133">Transmembrane helix</keyword>
<dbReference type="Proteomes" id="UP001228044">
    <property type="component" value="Unassembled WGS sequence"/>
</dbReference>
<evidence type="ECO:0000313" key="9">
    <source>
        <dbReference type="EMBL" id="MDN3920963.1"/>
    </source>
</evidence>
<dbReference type="EMBL" id="JAUHHC010000003">
    <property type="protein sequence ID" value="MDN3920963.1"/>
    <property type="molecule type" value="Genomic_DNA"/>
</dbReference>
<evidence type="ECO:0000256" key="1">
    <source>
        <dbReference type="ARBA" id="ARBA00004651"/>
    </source>
</evidence>
<comment type="similarity">
    <text evidence="2">Belongs to the GSP F family.</text>
</comment>
<organism evidence="9 10">
    <name type="scientific">Roseateles violae</name>
    <dbReference type="NCBI Taxonomy" id="3058042"/>
    <lineage>
        <taxon>Bacteria</taxon>
        <taxon>Pseudomonadati</taxon>
        <taxon>Pseudomonadota</taxon>
        <taxon>Betaproteobacteria</taxon>
        <taxon>Burkholderiales</taxon>
        <taxon>Sphaerotilaceae</taxon>
        <taxon>Roseateles</taxon>
    </lineage>
</organism>
<comment type="caution">
    <text evidence="9">The sequence shown here is derived from an EMBL/GenBank/DDBJ whole genome shotgun (WGS) entry which is preliminary data.</text>
</comment>
<reference evidence="9 10" key="1">
    <citation type="submission" date="2023-06" db="EMBL/GenBank/DDBJ databases">
        <title>Pelomonas sp. PFR6 16S ribosomal RNA gene Genome sequencing and assembly.</title>
        <authorList>
            <person name="Woo H."/>
        </authorList>
    </citation>
    <scope>NUCLEOTIDE SEQUENCE [LARGE SCALE GENOMIC DNA]</scope>
    <source>
        <strain evidence="9 10">PFR6</strain>
    </source>
</reference>
<dbReference type="RefSeq" id="WP_290359280.1">
    <property type="nucleotide sequence ID" value="NZ_JAUHHC010000003.1"/>
</dbReference>
<feature type="domain" description="Type II secretion system protein GspF" evidence="8">
    <location>
        <begin position="71"/>
        <end position="194"/>
    </location>
</feature>
<dbReference type="PANTHER" id="PTHR30012:SF0">
    <property type="entry name" value="TYPE II SECRETION SYSTEM PROTEIN F-RELATED"/>
    <property type="match status" value="1"/>
</dbReference>
<keyword evidence="6 7" id="KW-0472">Membrane</keyword>
<sequence>MSGGYKYRAQDVAGREVSGQVEARDQAQAARELMRQGLRPLELQSLDGDAAAQAPGLRGRRNITATDKVVALRELGTLLKAGVTLEEALSSLAAGHAESALGGALSLTLKAVRAGQSLHAAVLDSGLVLPDHLLTLVRVGEASGQIASALNDAAEQLEQSLRITQELRNALIYPAVLVTAGMAAVLIIFIGVIPRFAPLLKGSRANVPEFSMWVIETAVAMKANLLLLGLLAAAVVMGAVVALSRPGLRQTLMDRLAQAPVLGPWLRDAEVGRWATLMGTMLRNRVPLLEALRLSHGAVGLRDFARLINSSTRELEHGRSLYECFQHSRWIPAARLNLIKVGERSGTLDAMLISLGSMQTEAARQRQKQAMALIEPVAILLIGAVIGVLMVSVMMAITSMNTGAV</sequence>
<evidence type="ECO:0000256" key="2">
    <source>
        <dbReference type="ARBA" id="ARBA00005745"/>
    </source>
</evidence>
<gene>
    <name evidence="9" type="ORF">QWJ38_11790</name>
</gene>
<feature type="domain" description="Type II secretion system protein GspF" evidence="8">
    <location>
        <begin position="274"/>
        <end position="395"/>
    </location>
</feature>
<evidence type="ECO:0000256" key="3">
    <source>
        <dbReference type="ARBA" id="ARBA00022475"/>
    </source>
</evidence>
<keyword evidence="10" id="KW-1185">Reference proteome</keyword>
<evidence type="ECO:0000313" key="10">
    <source>
        <dbReference type="Proteomes" id="UP001228044"/>
    </source>
</evidence>
<protein>
    <submittedName>
        <fullName evidence="9">Type II secretion system F family protein</fullName>
    </submittedName>
</protein>
<evidence type="ECO:0000259" key="8">
    <source>
        <dbReference type="Pfam" id="PF00482"/>
    </source>
</evidence>
<dbReference type="PANTHER" id="PTHR30012">
    <property type="entry name" value="GENERAL SECRETION PATHWAY PROTEIN"/>
    <property type="match status" value="1"/>
</dbReference>
<dbReference type="Pfam" id="PF00482">
    <property type="entry name" value="T2SSF"/>
    <property type="match status" value="2"/>
</dbReference>
<comment type="subcellular location">
    <subcellularLocation>
        <location evidence="1">Cell membrane</location>
        <topology evidence="1">Multi-pass membrane protein</topology>
    </subcellularLocation>
</comment>
<evidence type="ECO:0000256" key="7">
    <source>
        <dbReference type="SAM" id="Phobius"/>
    </source>
</evidence>
<dbReference type="InterPro" id="IPR003004">
    <property type="entry name" value="GspF/PilC"/>
</dbReference>
<dbReference type="InterPro" id="IPR018076">
    <property type="entry name" value="T2SS_GspF_dom"/>
</dbReference>
<accession>A0ABT8DSB5</accession>